<evidence type="ECO:0000313" key="2">
    <source>
        <dbReference type="Proteomes" id="UP000703661"/>
    </source>
</evidence>
<dbReference type="EMBL" id="JAAAID010000818">
    <property type="protein sequence ID" value="KAG0013654.1"/>
    <property type="molecule type" value="Genomic_DNA"/>
</dbReference>
<protein>
    <submittedName>
        <fullName evidence="1">Uncharacterized protein</fullName>
    </submittedName>
</protein>
<comment type="caution">
    <text evidence="1">The sequence shown here is derived from an EMBL/GenBank/DDBJ whole genome shotgun (WGS) entry which is preliminary data.</text>
</comment>
<evidence type="ECO:0000313" key="1">
    <source>
        <dbReference type="EMBL" id="KAG0013654.1"/>
    </source>
</evidence>
<reference evidence="1" key="1">
    <citation type="journal article" date="2020" name="Fungal Divers.">
        <title>Resolving the Mortierellaceae phylogeny through synthesis of multi-gene phylogenetics and phylogenomics.</title>
        <authorList>
            <person name="Vandepol N."/>
            <person name="Liber J."/>
            <person name="Desiro A."/>
            <person name="Na H."/>
            <person name="Kennedy M."/>
            <person name="Barry K."/>
            <person name="Grigoriev I.V."/>
            <person name="Miller A.N."/>
            <person name="O'Donnell K."/>
            <person name="Stajich J.E."/>
            <person name="Bonito G."/>
        </authorList>
    </citation>
    <scope>NUCLEOTIDE SEQUENCE</scope>
    <source>
        <strain evidence="1">NRRL 2769</strain>
    </source>
</reference>
<proteinExistence type="predicted"/>
<name>A0A9P6SZD6_9FUNG</name>
<dbReference type="Proteomes" id="UP000703661">
    <property type="component" value="Unassembled WGS sequence"/>
</dbReference>
<dbReference type="AlphaFoldDB" id="A0A9P6SZD6"/>
<keyword evidence="2" id="KW-1185">Reference proteome</keyword>
<organism evidence="1 2">
    <name type="scientific">Entomortierella chlamydospora</name>
    <dbReference type="NCBI Taxonomy" id="101097"/>
    <lineage>
        <taxon>Eukaryota</taxon>
        <taxon>Fungi</taxon>
        <taxon>Fungi incertae sedis</taxon>
        <taxon>Mucoromycota</taxon>
        <taxon>Mortierellomycotina</taxon>
        <taxon>Mortierellomycetes</taxon>
        <taxon>Mortierellales</taxon>
        <taxon>Mortierellaceae</taxon>
        <taxon>Entomortierella</taxon>
    </lineage>
</organism>
<sequence>MSVSVDYNLGLMMNDLNILPLLTIPCRTTKETMSKFAPTHYRYKKRKTEDPLTVGLPDAETRKNIFRQVEHEDDYRWGKRARLGEQLSAMAHDKMH</sequence>
<accession>A0A9P6SZD6</accession>
<gene>
    <name evidence="1" type="ORF">BGZ80_010929</name>
</gene>